<feature type="domain" description="Phytase-like" evidence="2">
    <location>
        <begin position="62"/>
        <end position="317"/>
    </location>
</feature>
<sequence length="332" mass="34802">MGMRHGASFVLAALLAISGTAHAEDAIVTASQVTRFADTDPGGRVGALVWEGGLVLSSSADTFGGLSGITFVGGENHLVMVTDRGQFVSGQLLYDEAGLPSELIGVTIEPIRNSSGAPLPRPFARDAEALDVIVRDGVPSAVRVGFENLTRVADFSLDGYVPRGAAREIAIPQWLSDARTNATIESVCIAPPASPIAGSTLILTEGVYDEAGRNRAWLLGQRDAGALSYVASPGTNPSDCAFLPNGDLLVLERGIALFAFTIKLKRVPAAEIVPGAVMSGEILLESTGGDIDNLEGLAVHAGPRGETRITIISDNNFNSWQRNLLLQFSLPQ</sequence>
<evidence type="ECO:0000256" key="1">
    <source>
        <dbReference type="SAM" id="SignalP"/>
    </source>
</evidence>
<protein>
    <recommendedName>
        <fullName evidence="2">Phytase-like domain-containing protein</fullName>
    </recommendedName>
</protein>
<comment type="caution">
    <text evidence="3">The sequence shown here is derived from an EMBL/GenBank/DDBJ whole genome shotgun (WGS) entry which is preliminary data.</text>
</comment>
<accession>A0A433X5X0</accession>
<organism evidence="3 4">
    <name type="scientific">Arsenicitalea aurantiaca</name>
    <dbReference type="NCBI Taxonomy" id="1783274"/>
    <lineage>
        <taxon>Bacteria</taxon>
        <taxon>Pseudomonadati</taxon>
        <taxon>Pseudomonadota</taxon>
        <taxon>Alphaproteobacteria</taxon>
        <taxon>Hyphomicrobiales</taxon>
        <taxon>Devosiaceae</taxon>
        <taxon>Arsenicitalea</taxon>
    </lineage>
</organism>
<dbReference type="InterPro" id="IPR027372">
    <property type="entry name" value="Phytase-like_dom"/>
</dbReference>
<dbReference type="EMBL" id="RZNJ01000005">
    <property type="protein sequence ID" value="RUT29444.1"/>
    <property type="molecule type" value="Genomic_DNA"/>
</dbReference>
<feature type="signal peptide" evidence="1">
    <location>
        <begin position="1"/>
        <end position="23"/>
    </location>
</feature>
<feature type="chain" id="PRO_5019541787" description="Phytase-like domain-containing protein" evidence="1">
    <location>
        <begin position="24"/>
        <end position="332"/>
    </location>
</feature>
<evidence type="ECO:0000313" key="3">
    <source>
        <dbReference type="EMBL" id="RUT29444.1"/>
    </source>
</evidence>
<keyword evidence="4" id="KW-1185">Reference proteome</keyword>
<proteinExistence type="predicted"/>
<name>A0A433X5X0_9HYPH</name>
<dbReference type="Proteomes" id="UP000281547">
    <property type="component" value="Unassembled WGS sequence"/>
</dbReference>
<keyword evidence="1" id="KW-0732">Signal</keyword>
<dbReference type="InterPro" id="IPR014567">
    <property type="entry name" value="UCP031900"/>
</dbReference>
<dbReference type="Pfam" id="PF13449">
    <property type="entry name" value="Phytase-like"/>
    <property type="match status" value="1"/>
</dbReference>
<reference evidence="3 4" key="1">
    <citation type="journal article" date="2016" name="Int. J. Syst. Evol. Microbiol.">
        <title>Arsenicitalea aurantiaca gen. nov., sp. nov., a new member of the family Hyphomicrobiaceae, isolated from high-arsenic sediment.</title>
        <authorList>
            <person name="Mu Y."/>
            <person name="Zhou L."/>
            <person name="Zeng X.C."/>
            <person name="Liu L."/>
            <person name="Pan Y."/>
            <person name="Chen X."/>
            <person name="Wang J."/>
            <person name="Li S."/>
            <person name="Li W.J."/>
            <person name="Wang Y."/>
        </authorList>
    </citation>
    <scope>NUCLEOTIDE SEQUENCE [LARGE SCALE GENOMIC DNA]</scope>
    <source>
        <strain evidence="3 4">42-50</strain>
    </source>
</reference>
<gene>
    <name evidence="3" type="ORF">EMQ25_15140</name>
</gene>
<evidence type="ECO:0000259" key="2">
    <source>
        <dbReference type="Pfam" id="PF13449"/>
    </source>
</evidence>
<evidence type="ECO:0000313" key="4">
    <source>
        <dbReference type="Proteomes" id="UP000281547"/>
    </source>
</evidence>
<dbReference type="AlphaFoldDB" id="A0A433X5X0"/>
<dbReference type="PIRSF" id="PIRSF031900">
    <property type="entry name" value="UCP031900"/>
    <property type="match status" value="1"/>
</dbReference>